<comment type="caution">
    <text evidence="9">The sequence shown here is derived from an EMBL/GenBank/DDBJ whole genome shotgun (WGS) entry which is preliminary data.</text>
</comment>
<organism evidence="9 10">
    <name type="scientific">Asbolus verrucosus</name>
    <name type="common">Desert ironclad beetle</name>
    <dbReference type="NCBI Taxonomy" id="1661398"/>
    <lineage>
        <taxon>Eukaryota</taxon>
        <taxon>Metazoa</taxon>
        <taxon>Ecdysozoa</taxon>
        <taxon>Arthropoda</taxon>
        <taxon>Hexapoda</taxon>
        <taxon>Insecta</taxon>
        <taxon>Pterygota</taxon>
        <taxon>Neoptera</taxon>
        <taxon>Endopterygota</taxon>
        <taxon>Coleoptera</taxon>
        <taxon>Polyphaga</taxon>
        <taxon>Cucujiformia</taxon>
        <taxon>Tenebrionidae</taxon>
        <taxon>Pimeliinae</taxon>
        <taxon>Asbolus</taxon>
    </lineage>
</organism>
<keyword evidence="5 8" id="KW-0472">Membrane</keyword>
<keyword evidence="7 8" id="KW-0807">Transducer</keyword>
<evidence type="ECO:0000256" key="6">
    <source>
        <dbReference type="ARBA" id="ARBA00023170"/>
    </source>
</evidence>
<keyword evidence="2 8" id="KW-1003">Cell membrane</keyword>
<reference evidence="9 10" key="1">
    <citation type="submission" date="2017-03" db="EMBL/GenBank/DDBJ databases">
        <title>Genome of the blue death feigning beetle - Asbolus verrucosus.</title>
        <authorList>
            <person name="Rider S.D."/>
        </authorList>
    </citation>
    <scope>NUCLEOTIDE SEQUENCE [LARGE SCALE GENOMIC DNA]</scope>
    <source>
        <strain evidence="9">Butters</strain>
        <tissue evidence="9">Head and leg muscle</tissue>
    </source>
</reference>
<dbReference type="GO" id="GO:0050909">
    <property type="term" value="P:sensory perception of taste"/>
    <property type="evidence" value="ECO:0007669"/>
    <property type="project" value="InterPro"/>
</dbReference>
<dbReference type="GO" id="GO:0007165">
    <property type="term" value="P:signal transduction"/>
    <property type="evidence" value="ECO:0007669"/>
    <property type="project" value="UniProtKB-KW"/>
</dbReference>
<dbReference type="GO" id="GO:0030424">
    <property type="term" value="C:axon"/>
    <property type="evidence" value="ECO:0007669"/>
    <property type="project" value="TreeGrafter"/>
</dbReference>
<evidence type="ECO:0000313" key="9">
    <source>
        <dbReference type="EMBL" id="RZC33465.1"/>
    </source>
</evidence>
<dbReference type="GO" id="GO:0005886">
    <property type="term" value="C:plasma membrane"/>
    <property type="evidence" value="ECO:0007669"/>
    <property type="project" value="UniProtKB-SubCell"/>
</dbReference>
<dbReference type="EMBL" id="QDEB01088552">
    <property type="protein sequence ID" value="RZC33465.1"/>
    <property type="molecule type" value="Genomic_DNA"/>
</dbReference>
<feature type="transmembrane region" description="Helical" evidence="8">
    <location>
        <begin position="171"/>
        <end position="194"/>
    </location>
</feature>
<comment type="similarity">
    <text evidence="8">Belongs to the insect chemoreceptor superfamily. Gustatory receptor (GR) family.</text>
</comment>
<feature type="transmembrane region" description="Helical" evidence="8">
    <location>
        <begin position="277"/>
        <end position="304"/>
    </location>
</feature>
<name>A0A482VL14_ASBVE</name>
<sequence>MITAIKISNDVAKVQQSRVPFETTNMNKITSMKSVSLTHHDSLHEIYRSIRPIYIICRMVGLNSIRFRGNQQLIAENFDYLYFSFFMVVYVLLSAYSLMCLIMDERSVIVGKTMFLIECSVMVTLMLIVVTFTFFTRRIQIKAFDLLSHIDVSFVRNGFALNYRSLLKNNYVILIFMGVSLMARSVLMILTVQGNLAQQLALLVSTLIKALSKYQFVVFVLQLQMRFAKINSVIASFYKHSKLKLVLNPIAKTIPEQLYILCRLHYKLASVTQKINAAFAVQLLFSIAVSLFDVLFQAYCLYYVSVGKTEDATVAYVMAPVIWLVDEMVEIYWLVYACASTSDQANETPTILHELRNNYFDAELEGHIQTYSLQMLHQKVQFSVLGFFVVDYTLIYSIVGAVTTYLVIFIQFDQSSSNQLDSANLTDVELIGNQ</sequence>
<comment type="function">
    <text evidence="8">Gustatory receptor which mediates acceptance or avoidance behavior, depending on its substrates.</text>
</comment>
<evidence type="ECO:0000256" key="2">
    <source>
        <dbReference type="ARBA" id="ARBA00022475"/>
    </source>
</evidence>
<dbReference type="GO" id="GO:0007635">
    <property type="term" value="P:chemosensory behavior"/>
    <property type="evidence" value="ECO:0007669"/>
    <property type="project" value="TreeGrafter"/>
</dbReference>
<dbReference type="Proteomes" id="UP000292052">
    <property type="component" value="Unassembled WGS sequence"/>
</dbReference>
<keyword evidence="3 8" id="KW-0812">Transmembrane</keyword>
<evidence type="ECO:0000313" key="10">
    <source>
        <dbReference type="Proteomes" id="UP000292052"/>
    </source>
</evidence>
<accession>A0A482VL14</accession>
<dbReference type="GO" id="GO:0008049">
    <property type="term" value="P:male courtship behavior"/>
    <property type="evidence" value="ECO:0007669"/>
    <property type="project" value="TreeGrafter"/>
</dbReference>
<feature type="transmembrane region" description="Helical" evidence="8">
    <location>
        <begin position="115"/>
        <end position="135"/>
    </location>
</feature>
<gene>
    <name evidence="9" type="ORF">BDFB_007827</name>
</gene>
<evidence type="ECO:0000256" key="7">
    <source>
        <dbReference type="ARBA" id="ARBA00023224"/>
    </source>
</evidence>
<dbReference type="STRING" id="1661398.A0A482VL14"/>
<evidence type="ECO:0000256" key="1">
    <source>
        <dbReference type="ARBA" id="ARBA00004651"/>
    </source>
</evidence>
<evidence type="ECO:0000256" key="8">
    <source>
        <dbReference type="RuleBase" id="RU363108"/>
    </source>
</evidence>
<keyword evidence="4 8" id="KW-1133">Transmembrane helix</keyword>
<comment type="caution">
    <text evidence="8">Lacks conserved residue(s) required for the propagation of feature annotation.</text>
</comment>
<dbReference type="GO" id="GO:0030425">
    <property type="term" value="C:dendrite"/>
    <property type="evidence" value="ECO:0007669"/>
    <property type="project" value="TreeGrafter"/>
</dbReference>
<feature type="transmembrane region" description="Helical" evidence="8">
    <location>
        <begin position="382"/>
        <end position="410"/>
    </location>
</feature>
<proteinExistence type="inferred from homology"/>
<protein>
    <recommendedName>
        <fullName evidence="8">Gustatory receptor</fullName>
    </recommendedName>
</protein>
<feature type="transmembrane region" description="Helical" evidence="8">
    <location>
        <begin position="200"/>
        <end position="221"/>
    </location>
</feature>
<comment type="subcellular location">
    <subcellularLocation>
        <location evidence="1 8">Cell membrane</location>
        <topology evidence="1 8">Multi-pass membrane protein</topology>
    </subcellularLocation>
</comment>
<keyword evidence="6 8" id="KW-0675">Receptor</keyword>
<dbReference type="InterPro" id="IPR013604">
    <property type="entry name" value="7TM_chemorcpt"/>
</dbReference>
<evidence type="ECO:0000256" key="3">
    <source>
        <dbReference type="ARBA" id="ARBA00022692"/>
    </source>
</evidence>
<dbReference type="PANTHER" id="PTHR21143:SF133">
    <property type="entry name" value="GUSTATORY AND PHEROMONE RECEPTOR 32A-RELATED"/>
    <property type="match status" value="1"/>
</dbReference>
<dbReference type="AlphaFoldDB" id="A0A482VL14"/>
<dbReference type="OrthoDB" id="6366728at2759"/>
<feature type="transmembrane region" description="Helical" evidence="8">
    <location>
        <begin position="80"/>
        <end position="103"/>
    </location>
</feature>
<dbReference type="GO" id="GO:0043025">
    <property type="term" value="C:neuronal cell body"/>
    <property type="evidence" value="ECO:0007669"/>
    <property type="project" value="TreeGrafter"/>
</dbReference>
<dbReference type="PANTHER" id="PTHR21143">
    <property type="entry name" value="INVERTEBRATE GUSTATORY RECEPTOR"/>
    <property type="match status" value="1"/>
</dbReference>
<evidence type="ECO:0000256" key="4">
    <source>
        <dbReference type="ARBA" id="ARBA00022989"/>
    </source>
</evidence>
<keyword evidence="10" id="KW-1185">Reference proteome</keyword>
<dbReference type="Pfam" id="PF08395">
    <property type="entry name" value="7tm_7"/>
    <property type="match status" value="1"/>
</dbReference>
<evidence type="ECO:0000256" key="5">
    <source>
        <dbReference type="ARBA" id="ARBA00023136"/>
    </source>
</evidence>